<dbReference type="EMBL" id="CACVBM020001063">
    <property type="protein sequence ID" value="CAA7028106.1"/>
    <property type="molecule type" value="Genomic_DNA"/>
</dbReference>
<name>A0A6D2IIF0_9BRAS</name>
<protein>
    <submittedName>
        <fullName evidence="1">Uncharacterized protein</fullName>
    </submittedName>
</protein>
<gene>
    <name evidence="1" type="ORF">MERR_LOCUS15341</name>
</gene>
<evidence type="ECO:0000313" key="1">
    <source>
        <dbReference type="EMBL" id="CAA7028106.1"/>
    </source>
</evidence>
<evidence type="ECO:0000313" key="2">
    <source>
        <dbReference type="Proteomes" id="UP000467841"/>
    </source>
</evidence>
<sequence>MMSPSRRNIGVYGFRALEFSKVPLEDPRSSINHYPEETDAIRRCLVEIPASLTAISLPRAIRPIVNPGLHCRVSHISWTLVEC</sequence>
<dbReference type="AlphaFoldDB" id="A0A6D2IIF0"/>
<organism evidence="1 2">
    <name type="scientific">Microthlaspi erraticum</name>
    <dbReference type="NCBI Taxonomy" id="1685480"/>
    <lineage>
        <taxon>Eukaryota</taxon>
        <taxon>Viridiplantae</taxon>
        <taxon>Streptophyta</taxon>
        <taxon>Embryophyta</taxon>
        <taxon>Tracheophyta</taxon>
        <taxon>Spermatophyta</taxon>
        <taxon>Magnoliopsida</taxon>
        <taxon>eudicotyledons</taxon>
        <taxon>Gunneridae</taxon>
        <taxon>Pentapetalae</taxon>
        <taxon>rosids</taxon>
        <taxon>malvids</taxon>
        <taxon>Brassicales</taxon>
        <taxon>Brassicaceae</taxon>
        <taxon>Coluteocarpeae</taxon>
        <taxon>Microthlaspi</taxon>
    </lineage>
</organism>
<keyword evidence="2" id="KW-1185">Reference proteome</keyword>
<reference evidence="1" key="1">
    <citation type="submission" date="2020-01" db="EMBL/GenBank/DDBJ databases">
        <authorList>
            <person name="Mishra B."/>
        </authorList>
    </citation>
    <scope>NUCLEOTIDE SEQUENCE [LARGE SCALE GENOMIC DNA]</scope>
</reference>
<proteinExistence type="predicted"/>
<dbReference type="Proteomes" id="UP000467841">
    <property type="component" value="Unassembled WGS sequence"/>
</dbReference>
<accession>A0A6D2IIF0</accession>
<comment type="caution">
    <text evidence="1">The sequence shown here is derived from an EMBL/GenBank/DDBJ whole genome shotgun (WGS) entry which is preliminary data.</text>
</comment>